<evidence type="ECO:0000256" key="1">
    <source>
        <dbReference type="SAM" id="Phobius"/>
    </source>
</evidence>
<proteinExistence type="predicted"/>
<feature type="transmembrane region" description="Helical" evidence="1">
    <location>
        <begin position="50"/>
        <end position="68"/>
    </location>
</feature>
<name>A0A382JGJ1_9ZZZZ</name>
<feature type="transmembrane region" description="Helical" evidence="1">
    <location>
        <begin position="12"/>
        <end position="38"/>
    </location>
</feature>
<accession>A0A382JGJ1</accession>
<gene>
    <name evidence="2" type="ORF">METZ01_LOCUS264094</name>
</gene>
<keyword evidence="1" id="KW-1133">Transmembrane helix</keyword>
<evidence type="ECO:0000313" key="2">
    <source>
        <dbReference type="EMBL" id="SVC11240.1"/>
    </source>
</evidence>
<feature type="transmembrane region" description="Helical" evidence="1">
    <location>
        <begin position="83"/>
        <end position="103"/>
    </location>
</feature>
<keyword evidence="1" id="KW-0812">Transmembrane</keyword>
<reference evidence="2" key="1">
    <citation type="submission" date="2018-05" db="EMBL/GenBank/DDBJ databases">
        <authorList>
            <person name="Lanie J.A."/>
            <person name="Ng W.-L."/>
            <person name="Kazmierczak K.M."/>
            <person name="Andrzejewski T.M."/>
            <person name="Davidsen T.M."/>
            <person name="Wayne K.J."/>
            <person name="Tettelin H."/>
            <person name="Glass J.I."/>
            <person name="Rusch D."/>
            <person name="Podicherti R."/>
            <person name="Tsui H.-C.T."/>
            <person name="Winkler M.E."/>
        </authorList>
    </citation>
    <scope>NUCLEOTIDE SEQUENCE</scope>
</reference>
<protein>
    <submittedName>
        <fullName evidence="2">Uncharacterized protein</fullName>
    </submittedName>
</protein>
<keyword evidence="1" id="KW-0472">Membrane</keyword>
<dbReference type="AlphaFoldDB" id="A0A382JGJ1"/>
<organism evidence="2">
    <name type="scientific">marine metagenome</name>
    <dbReference type="NCBI Taxonomy" id="408172"/>
    <lineage>
        <taxon>unclassified sequences</taxon>
        <taxon>metagenomes</taxon>
        <taxon>ecological metagenomes</taxon>
    </lineage>
</organism>
<sequence length="364" mass="41500">MFLYAHTIVDEIINYIVGFGIWLILMGLLIIITIFAFFASVFFNEIARNWGQHFLFLSMALFVFYLLYSPETFGVELDDSAETSFGSACCGTIMFVIIPLSLVMRKYNYRKDRLEAEEKGLVWNDWSWAYVPTKELMSKGWNENWEWNDKRNDWDRNSPPKIHKINPGDLEPGTPVMVRYILNLHTENGDVSHEFDTEGTIIQKNDDGSYEVECHSSLWDKVDEKLRENVSAATTLEELQKDIYYKENLNVGDDEILILGSLLGFDYWDSLLVSGDLCPAVYVMNRGTDPPYCSGPYGTSGDGLFHQAKLIRKEEYGIVMDWSKAHTFPVKFALSLHDIIVALGGTPNVRDSEAESVEATNNGI</sequence>
<dbReference type="EMBL" id="UINC01074243">
    <property type="protein sequence ID" value="SVC11240.1"/>
    <property type="molecule type" value="Genomic_DNA"/>
</dbReference>